<dbReference type="Proteomes" id="UP000298125">
    <property type="component" value="Unassembled WGS sequence"/>
</dbReference>
<dbReference type="EMBL" id="RQGA01000015">
    <property type="protein sequence ID" value="TGL36051.1"/>
    <property type="molecule type" value="Genomic_DNA"/>
</dbReference>
<comment type="caution">
    <text evidence="1">The sequence shown here is derived from an EMBL/GenBank/DDBJ whole genome shotgun (WGS) entry which is preliminary data.</text>
</comment>
<keyword evidence="2" id="KW-1185">Reference proteome</keyword>
<dbReference type="RefSeq" id="WP_135580788.1">
    <property type="nucleotide sequence ID" value="NZ_RQGA01000015.1"/>
</dbReference>
<dbReference type="OrthoDB" id="282400at2"/>
<evidence type="ECO:0000313" key="2">
    <source>
        <dbReference type="Proteomes" id="UP000298125"/>
    </source>
</evidence>
<organism evidence="1 2">
    <name type="scientific">Leptospira perdikensis</name>
    <dbReference type="NCBI Taxonomy" id="2484948"/>
    <lineage>
        <taxon>Bacteria</taxon>
        <taxon>Pseudomonadati</taxon>
        <taxon>Spirochaetota</taxon>
        <taxon>Spirochaetia</taxon>
        <taxon>Leptospirales</taxon>
        <taxon>Leptospiraceae</taxon>
        <taxon>Leptospira</taxon>
    </lineage>
</organism>
<reference evidence="1" key="1">
    <citation type="journal article" date="2019" name="PLoS Negl. Trop. Dis.">
        <title>Revisiting the worldwide diversity of Leptospira species in the environment.</title>
        <authorList>
            <person name="Vincent A.T."/>
            <person name="Schiettekatte O."/>
            <person name="Bourhy P."/>
            <person name="Veyrier F.J."/>
            <person name="Picardeau M."/>
        </authorList>
    </citation>
    <scope>NUCLEOTIDE SEQUENCE [LARGE SCALE GENOMIC DNA]</scope>
    <source>
        <strain evidence="1">201702692</strain>
    </source>
</reference>
<name>A0A4R9JA82_9LEPT</name>
<gene>
    <name evidence="1" type="ORF">EHQ49_16670</name>
</gene>
<sequence>MSKKLKNEPISESDITEYLDSNNDFKLELETYKVCKEFGLNANHAGTYEDPVTNKPRQYDIRATFQKKSYFIKFSIECKNLKDSFPLIIHRTPSQEKEAYHEIVYSQKEEEIDNFRFPSLEDMANTIRLFNSLYIEGDFAGKSSSQLGRSIDNEFQSSDSEVYDKWTQAISSAWDLIDESKEDYRNTKSQFSFTAIIPILVISNNTLWVVDYDSDGNRLNKPYKTDFSSFYLAKDIWTGQYGVGYSISHLHIFTLEGLRTFFETLTKDNLEFLKFFPSDKIQEELLKLQKTL</sequence>
<dbReference type="AlphaFoldDB" id="A0A4R9JA82"/>
<evidence type="ECO:0000313" key="1">
    <source>
        <dbReference type="EMBL" id="TGL36051.1"/>
    </source>
</evidence>
<proteinExistence type="predicted"/>
<accession>A0A4R9JA82</accession>
<protein>
    <submittedName>
        <fullName evidence="1">Uncharacterized protein</fullName>
    </submittedName>
</protein>